<evidence type="ECO:0000259" key="13">
    <source>
        <dbReference type="PROSITE" id="PS50928"/>
    </source>
</evidence>
<dbReference type="Gene3D" id="1.20.58.370">
    <property type="entry name" value="MalF N-terminal region-like"/>
    <property type="match status" value="1"/>
</dbReference>
<evidence type="ECO:0000256" key="2">
    <source>
        <dbReference type="ARBA" id="ARBA00004429"/>
    </source>
</evidence>
<feature type="transmembrane region" description="Helical" evidence="11">
    <location>
        <begin position="308"/>
        <end position="331"/>
    </location>
</feature>
<comment type="function">
    <text evidence="1 12">Part of the ABC transporter complex MalEFGK involved in maltose/maltodextrin import. Probably responsible for the translocation of the substrate across the membrane.</text>
</comment>
<dbReference type="RefSeq" id="WP_078929178.1">
    <property type="nucleotide sequence ID" value="NZ_FUXX01000035.1"/>
</dbReference>
<sequence>MILSSIQDKKLCPKVAMKWTIVLLIVLVNLYADVCMYINGDIAYPLLDLVLVGVGVYVFVSKKMYAQRYAFPAVAGMTAFIIFPLVYTLWISFTNYSGAHVMSVENAMKYHLKKTFKTEGSDYDFKLFDLGNGKYDLLLSKDGESYKLAKAVELKQNSESDNENTTPIAINLVKASSDSVLGTVVPMRQMLTLKNNIQRLQLHLAEKGQELTLSGLRKFSAEGEKFIPLKKGSKAENGYVVTEHNALWDVQSKQLFLPNMETGYYQYANEKGELLGEEFAPGFKVGVGLKNYVKFLSNESIRMPFLKIFTWTVCFSGLTVLITLAIGLVLACLVQWEFLRFKGIYRVFLILPYAVPSFISILVFKGLFNQNFGELNVFLNAVMAPIYNLFGLEWNSIEWFTDPWAARGMILIVNCWLGYPYMMILCMGLLKSIPDDLYEATAIEGASPWTNLKCITLPLLIKPLAPLLIASFAFNFNNFVLIQLLTSGGPDIIEATQAPAGYTDLLVSFTYRIAFEGGKGNDYGLAAAVATMIFIVVGLLSLLQLKFAKNSAMQQ</sequence>
<comment type="similarity">
    <text evidence="3 12">Belongs to the binding-protein-dependent transport system permease family. MalFG subfamily.</text>
</comment>
<evidence type="ECO:0000313" key="15">
    <source>
        <dbReference type="Proteomes" id="UP000242432"/>
    </source>
</evidence>
<keyword evidence="10 11" id="KW-0472">Membrane</keyword>
<dbReference type="GO" id="GO:1990060">
    <property type="term" value="C:maltose transport complex"/>
    <property type="evidence" value="ECO:0007669"/>
    <property type="project" value="TreeGrafter"/>
</dbReference>
<feature type="transmembrane region" description="Helical" evidence="11">
    <location>
        <begin position="523"/>
        <end position="543"/>
    </location>
</feature>
<evidence type="ECO:0000256" key="4">
    <source>
        <dbReference type="ARBA" id="ARBA00022448"/>
    </source>
</evidence>
<feature type="transmembrane region" description="Helical" evidence="11">
    <location>
        <begin position="343"/>
        <end position="363"/>
    </location>
</feature>
<comment type="subcellular location">
    <subcellularLocation>
        <location evidence="2 12">Cell inner membrane</location>
        <topology evidence="2 12">Multi-pass membrane protein</topology>
    </subcellularLocation>
    <subcellularLocation>
        <location evidence="11">Cell membrane</location>
        <topology evidence="11">Multi-pass membrane protein</topology>
    </subcellularLocation>
</comment>
<dbReference type="InterPro" id="IPR035906">
    <property type="entry name" value="MetI-like_sf"/>
</dbReference>
<keyword evidence="8 11" id="KW-0812">Transmembrane</keyword>
<reference evidence="15" key="1">
    <citation type="submission" date="2017-02" db="EMBL/GenBank/DDBJ databases">
        <authorList>
            <person name="Varghese N."/>
            <person name="Submissions S."/>
        </authorList>
    </citation>
    <scope>NUCLEOTIDE SEQUENCE [LARGE SCALE GENOMIC DNA]</scope>
    <source>
        <strain evidence="15">DSM 3072</strain>
    </source>
</reference>
<keyword evidence="4 11" id="KW-0813">Transport</keyword>
<evidence type="ECO:0000256" key="9">
    <source>
        <dbReference type="ARBA" id="ARBA00022989"/>
    </source>
</evidence>
<dbReference type="Pfam" id="PF00528">
    <property type="entry name" value="BPD_transp_1"/>
    <property type="match status" value="1"/>
</dbReference>
<dbReference type="NCBIfam" id="NF008232">
    <property type="entry name" value="PRK10999.1"/>
    <property type="match status" value="1"/>
</dbReference>
<dbReference type="PANTHER" id="PTHR47314">
    <property type="entry name" value="MALTOSE/MALTODEXTRIN TRANSPORT SYSTEM PERMEASE PROTEIN MALF"/>
    <property type="match status" value="1"/>
</dbReference>
<keyword evidence="5" id="KW-1003">Cell membrane</keyword>
<dbReference type="Pfam" id="PF14785">
    <property type="entry name" value="MalF_P2"/>
    <property type="match status" value="1"/>
</dbReference>
<dbReference type="FunFam" id="1.10.3720.10:FF:000030">
    <property type="entry name" value="Maltose ABC transporter permease MalF"/>
    <property type="match status" value="1"/>
</dbReference>
<dbReference type="InterPro" id="IPR047103">
    <property type="entry name" value="MalF_P2_sf"/>
</dbReference>
<dbReference type="GO" id="GO:0015423">
    <property type="term" value="F:ABC-type maltose transporter activity"/>
    <property type="evidence" value="ECO:0007669"/>
    <property type="project" value="TreeGrafter"/>
</dbReference>
<evidence type="ECO:0000313" key="14">
    <source>
        <dbReference type="EMBL" id="SKA66352.1"/>
    </source>
</evidence>
<dbReference type="Gene3D" id="2.40.430.10">
    <property type="entry name" value="D-maltodextrin-binding protein, MBP"/>
    <property type="match status" value="1"/>
</dbReference>
<dbReference type="EMBL" id="FUXX01000035">
    <property type="protein sequence ID" value="SKA66352.1"/>
    <property type="molecule type" value="Genomic_DNA"/>
</dbReference>
<dbReference type="InterPro" id="IPR029345">
    <property type="entry name" value="MalF_P2"/>
</dbReference>
<gene>
    <name evidence="14" type="ORF">SAMN02745213_01803</name>
</gene>
<feature type="transmembrane region" description="Helical" evidence="11">
    <location>
        <begin position="69"/>
        <end position="93"/>
    </location>
</feature>
<evidence type="ECO:0000256" key="3">
    <source>
        <dbReference type="ARBA" id="ARBA00009047"/>
    </source>
</evidence>
<dbReference type="PROSITE" id="PS50928">
    <property type="entry name" value="ABC_TM1"/>
    <property type="match status" value="1"/>
</dbReference>
<dbReference type="InterPro" id="IPR048464">
    <property type="entry name" value="MalF_N_TM"/>
</dbReference>
<dbReference type="PANTHER" id="PTHR47314:SF1">
    <property type="entry name" value="MALTOSE_MALTODEXTRIN TRANSPORT SYSTEM PERMEASE PROTEIN MALF"/>
    <property type="match status" value="1"/>
</dbReference>
<dbReference type="SUPFAM" id="SSF160964">
    <property type="entry name" value="MalF N-terminal region-like"/>
    <property type="match status" value="1"/>
</dbReference>
<evidence type="ECO:0000256" key="10">
    <source>
        <dbReference type="ARBA" id="ARBA00023136"/>
    </source>
</evidence>
<organism evidence="14 15">
    <name type="scientific">Succinivibrio dextrinosolvens DSM 3072</name>
    <dbReference type="NCBI Taxonomy" id="1123324"/>
    <lineage>
        <taxon>Bacteria</taxon>
        <taxon>Pseudomonadati</taxon>
        <taxon>Pseudomonadota</taxon>
        <taxon>Gammaproteobacteria</taxon>
        <taxon>Aeromonadales</taxon>
        <taxon>Succinivibrionaceae</taxon>
        <taxon>Succinivibrio</taxon>
    </lineage>
</organism>
<keyword evidence="15" id="KW-1185">Reference proteome</keyword>
<keyword evidence="7 12" id="KW-0762">Sugar transport</keyword>
<evidence type="ECO:0000256" key="12">
    <source>
        <dbReference type="RuleBase" id="RU367050"/>
    </source>
</evidence>
<feature type="transmembrane region" description="Helical" evidence="11">
    <location>
        <begin position="42"/>
        <end position="60"/>
    </location>
</feature>
<proteinExistence type="inferred from homology"/>
<dbReference type="STRING" id="83771.SAMN02910357_02062"/>
<accession>A0A1T4VMY8</accession>
<dbReference type="AlphaFoldDB" id="A0A1T4VMY8"/>
<keyword evidence="6 12" id="KW-0997">Cell inner membrane</keyword>
<dbReference type="InterPro" id="IPR035277">
    <property type="entry name" value="MalF_N"/>
</dbReference>
<feature type="domain" description="ABC transmembrane type-1" evidence="13">
    <location>
        <begin position="309"/>
        <end position="544"/>
    </location>
</feature>
<dbReference type="Gene3D" id="1.10.3720.10">
    <property type="entry name" value="MetI-like"/>
    <property type="match status" value="1"/>
</dbReference>
<dbReference type="Pfam" id="PF20872">
    <property type="entry name" value="MalF_N_TM"/>
    <property type="match status" value="1"/>
</dbReference>
<keyword evidence="9 11" id="KW-1133">Transmembrane helix</keyword>
<evidence type="ECO:0000256" key="1">
    <source>
        <dbReference type="ARBA" id="ARBA00002264"/>
    </source>
</evidence>
<dbReference type="GO" id="GO:0042956">
    <property type="term" value="P:maltodextrin transmembrane transport"/>
    <property type="evidence" value="ECO:0007669"/>
    <property type="project" value="TreeGrafter"/>
</dbReference>
<evidence type="ECO:0000256" key="8">
    <source>
        <dbReference type="ARBA" id="ARBA00022692"/>
    </source>
</evidence>
<name>A0A1T4VMY8_9GAMM</name>
<evidence type="ECO:0000256" key="7">
    <source>
        <dbReference type="ARBA" id="ARBA00022597"/>
    </source>
</evidence>
<comment type="subunit">
    <text evidence="12">The complex is composed of two ATP-binding proteins (MalK), two transmembrane proteins (MalG and MalF) and a solute-binding protein (MalE).</text>
</comment>
<evidence type="ECO:0000256" key="6">
    <source>
        <dbReference type="ARBA" id="ARBA00022519"/>
    </source>
</evidence>
<protein>
    <recommendedName>
        <fullName evidence="12">Maltose/maltodextrin transport system permease protein</fullName>
    </recommendedName>
</protein>
<evidence type="ECO:0000256" key="5">
    <source>
        <dbReference type="ARBA" id="ARBA00022475"/>
    </source>
</evidence>
<evidence type="ECO:0000256" key="11">
    <source>
        <dbReference type="RuleBase" id="RU363032"/>
    </source>
</evidence>
<feature type="transmembrane region" description="Helical" evidence="11">
    <location>
        <begin position="404"/>
        <end position="430"/>
    </location>
</feature>
<dbReference type="InterPro" id="IPR000515">
    <property type="entry name" value="MetI-like"/>
</dbReference>
<comment type="caution">
    <text evidence="12">Lacks conserved residue(s) required for the propagation of feature annotation.</text>
</comment>
<dbReference type="Gene3D" id="3.10.650.10">
    <property type="entry name" value="MalF N-terminal region-like"/>
    <property type="match status" value="1"/>
</dbReference>
<dbReference type="Proteomes" id="UP000242432">
    <property type="component" value="Unassembled WGS sequence"/>
</dbReference>
<dbReference type="CDD" id="cd06261">
    <property type="entry name" value="TM_PBP2"/>
    <property type="match status" value="1"/>
</dbReference>
<dbReference type="SUPFAM" id="SSF161098">
    <property type="entry name" value="MetI-like"/>
    <property type="match status" value="1"/>
</dbReference>